<dbReference type="Pfam" id="PF00119">
    <property type="entry name" value="ATP-synt_A"/>
    <property type="match status" value="1"/>
</dbReference>
<keyword evidence="7 11" id="KW-1133">Transmembrane helix</keyword>
<evidence type="ECO:0000256" key="9">
    <source>
        <dbReference type="ARBA" id="ARBA00023136"/>
    </source>
</evidence>
<dbReference type="SUPFAM" id="SSF81336">
    <property type="entry name" value="F1F0 ATP synthase subunit A"/>
    <property type="match status" value="1"/>
</dbReference>
<dbReference type="STRING" id="1121105.GCA_000421665_01168"/>
<keyword evidence="8 11" id="KW-0406">Ion transport</keyword>
<keyword evidence="9 11" id="KW-0472">Membrane</keyword>
<dbReference type="InterPro" id="IPR045082">
    <property type="entry name" value="ATP_syn_F0_a_bact/chloroplast"/>
</dbReference>
<dbReference type="Gene3D" id="1.20.120.220">
    <property type="entry name" value="ATP synthase, F0 complex, subunit A"/>
    <property type="match status" value="1"/>
</dbReference>
<dbReference type="NCBIfam" id="NF004479">
    <property type="entry name" value="PRK05815.1-4"/>
    <property type="match status" value="1"/>
</dbReference>
<dbReference type="PANTHER" id="PTHR42823">
    <property type="entry name" value="ATP SYNTHASE SUBUNIT A, CHLOROPLASTIC"/>
    <property type="match status" value="1"/>
</dbReference>
<dbReference type="PRINTS" id="PR00123">
    <property type="entry name" value="ATPASEA"/>
</dbReference>
<comment type="function">
    <text evidence="11 12">Key component of the proton channel; it plays a direct role in the translocation of protons across the membrane.</text>
</comment>
<feature type="transmembrane region" description="Helical" evidence="11">
    <location>
        <begin position="179"/>
        <end position="199"/>
    </location>
</feature>
<dbReference type="GO" id="GO:0045259">
    <property type="term" value="C:proton-transporting ATP synthase complex"/>
    <property type="evidence" value="ECO:0007669"/>
    <property type="project" value="UniProtKB-KW"/>
</dbReference>
<dbReference type="PANTHER" id="PTHR42823:SF3">
    <property type="entry name" value="ATP SYNTHASE SUBUNIT A, CHLOROPLASTIC"/>
    <property type="match status" value="1"/>
</dbReference>
<evidence type="ECO:0000256" key="1">
    <source>
        <dbReference type="ARBA" id="ARBA00004141"/>
    </source>
</evidence>
<dbReference type="GO" id="GO:0042777">
    <property type="term" value="P:proton motive force-driven plasma membrane ATP synthesis"/>
    <property type="evidence" value="ECO:0007669"/>
    <property type="project" value="TreeGrafter"/>
</dbReference>
<dbReference type="InterPro" id="IPR023011">
    <property type="entry name" value="ATP_synth_F0_asu_AS"/>
</dbReference>
<comment type="subcellular location">
    <subcellularLocation>
        <location evidence="11 12">Cell membrane</location>
        <topology evidence="11 12">Multi-pass membrane protein</topology>
    </subcellularLocation>
    <subcellularLocation>
        <location evidence="1">Membrane</location>
        <topology evidence="1">Multi-pass membrane protein</topology>
    </subcellularLocation>
</comment>
<evidence type="ECO:0000313" key="14">
    <source>
        <dbReference type="Proteomes" id="UP000262195"/>
    </source>
</evidence>
<comment type="similarity">
    <text evidence="2 11 12">Belongs to the ATPase A chain family.</text>
</comment>
<dbReference type="GO" id="GO:0046933">
    <property type="term" value="F:proton-transporting ATP synthase activity, rotational mechanism"/>
    <property type="evidence" value="ECO:0007669"/>
    <property type="project" value="UniProtKB-UniRule"/>
</dbReference>
<dbReference type="Proteomes" id="UP000262195">
    <property type="component" value="Unassembled WGS sequence"/>
</dbReference>
<evidence type="ECO:0000256" key="5">
    <source>
        <dbReference type="ARBA" id="ARBA00022692"/>
    </source>
</evidence>
<evidence type="ECO:0000256" key="3">
    <source>
        <dbReference type="ARBA" id="ARBA00022448"/>
    </source>
</evidence>
<dbReference type="GO" id="GO:0005886">
    <property type="term" value="C:plasma membrane"/>
    <property type="evidence" value="ECO:0007669"/>
    <property type="project" value="UniProtKB-SubCell"/>
</dbReference>
<evidence type="ECO:0000256" key="6">
    <source>
        <dbReference type="ARBA" id="ARBA00022781"/>
    </source>
</evidence>
<dbReference type="NCBIfam" id="TIGR01131">
    <property type="entry name" value="ATP_synt_6_or_A"/>
    <property type="match status" value="1"/>
</dbReference>
<keyword evidence="3 11" id="KW-0813">Transport</keyword>
<keyword evidence="11" id="KW-1003">Cell membrane</keyword>
<dbReference type="InterPro" id="IPR000568">
    <property type="entry name" value="ATP_synth_F0_asu"/>
</dbReference>
<proteinExistence type="inferred from homology"/>
<accession>A0A3D4S502</accession>
<dbReference type="HAMAP" id="MF_01393">
    <property type="entry name" value="ATP_synth_a_bact"/>
    <property type="match status" value="1"/>
</dbReference>
<gene>
    <name evidence="11" type="primary">atpB</name>
    <name evidence="13" type="ORF">DIW15_03755</name>
</gene>
<reference evidence="13 14" key="1">
    <citation type="journal article" date="2018" name="Nat. Biotechnol.">
        <title>A standardized bacterial taxonomy based on genome phylogeny substantially revises the tree of life.</title>
        <authorList>
            <person name="Parks D.H."/>
            <person name="Chuvochina M."/>
            <person name="Waite D.W."/>
            <person name="Rinke C."/>
            <person name="Skarshewski A."/>
            <person name="Chaumeil P.A."/>
            <person name="Hugenholtz P."/>
        </authorList>
    </citation>
    <scope>NUCLEOTIDE SEQUENCE [LARGE SCALE GENOMIC DNA]</scope>
    <source>
        <strain evidence="13">UBA11306</strain>
    </source>
</reference>
<evidence type="ECO:0000313" key="13">
    <source>
        <dbReference type="EMBL" id="HCS93810.1"/>
    </source>
</evidence>
<comment type="caution">
    <text evidence="13">The sequence shown here is derived from an EMBL/GenBank/DDBJ whole genome shotgun (WGS) entry which is preliminary data.</text>
</comment>
<feature type="transmembrane region" description="Helical" evidence="11">
    <location>
        <begin position="12"/>
        <end position="36"/>
    </location>
</feature>
<keyword evidence="10 11" id="KW-0066">ATP synthesis</keyword>
<dbReference type="PROSITE" id="PS00449">
    <property type="entry name" value="ATPASE_A"/>
    <property type="match status" value="1"/>
</dbReference>
<protein>
    <recommendedName>
        <fullName evidence="11 12">ATP synthase subunit a</fullName>
    </recommendedName>
    <alternativeName>
        <fullName evidence="11">ATP synthase F0 sector subunit a</fullName>
    </alternativeName>
    <alternativeName>
        <fullName evidence="11">F-ATPase subunit 6</fullName>
    </alternativeName>
</protein>
<keyword evidence="5 11" id="KW-0812">Transmembrane</keyword>
<name>A0A3D4S502_9ENTE</name>
<dbReference type="AlphaFoldDB" id="A0A3D4S502"/>
<evidence type="ECO:0000256" key="2">
    <source>
        <dbReference type="ARBA" id="ARBA00006810"/>
    </source>
</evidence>
<feature type="transmembrane region" description="Helical" evidence="11">
    <location>
        <begin position="74"/>
        <end position="97"/>
    </location>
</feature>
<sequence>MESPFIFEFFGMSFSATVLLASSASVLIIFATLLVLSRHISVVPKRPQAALEMLVSFTNGIVDSSMPKAVGSQYYLLSLVLFLFLAINNMLGLMTIISYKDFSFWGSPTSSAIVCLGLSAMVILFSHYQSVEKFGAKAYVKNNYLSPMPLMLPINLIEEFTNTLTLGLRLYGNIYAGEILLGLIAMLATSHGLISGIFAVPLAMIWIAFSVFIGMIQAFVFTTLSMVYISHKVIVEE</sequence>
<evidence type="ECO:0000256" key="7">
    <source>
        <dbReference type="ARBA" id="ARBA00022989"/>
    </source>
</evidence>
<keyword evidence="6 11" id="KW-0375">Hydrogen ion transport</keyword>
<feature type="transmembrane region" description="Helical" evidence="11">
    <location>
        <begin position="109"/>
        <end position="128"/>
    </location>
</feature>
<evidence type="ECO:0000256" key="8">
    <source>
        <dbReference type="ARBA" id="ARBA00023065"/>
    </source>
</evidence>
<dbReference type="InterPro" id="IPR035908">
    <property type="entry name" value="F0_ATP_A_sf"/>
</dbReference>
<dbReference type="EMBL" id="DQHO01000024">
    <property type="protein sequence ID" value="HCS93810.1"/>
    <property type="molecule type" value="Genomic_DNA"/>
</dbReference>
<evidence type="ECO:0000256" key="11">
    <source>
        <dbReference type="HAMAP-Rule" id="MF_01393"/>
    </source>
</evidence>
<evidence type="ECO:0000256" key="12">
    <source>
        <dbReference type="RuleBase" id="RU000483"/>
    </source>
</evidence>
<evidence type="ECO:0000256" key="4">
    <source>
        <dbReference type="ARBA" id="ARBA00022547"/>
    </source>
</evidence>
<organism evidence="13 14">
    <name type="scientific">Bavariicoccus seileri</name>
    <dbReference type="NCBI Taxonomy" id="549685"/>
    <lineage>
        <taxon>Bacteria</taxon>
        <taxon>Bacillati</taxon>
        <taxon>Bacillota</taxon>
        <taxon>Bacilli</taxon>
        <taxon>Lactobacillales</taxon>
        <taxon>Enterococcaceae</taxon>
        <taxon>Bavariicoccus</taxon>
    </lineage>
</organism>
<feature type="transmembrane region" description="Helical" evidence="11">
    <location>
        <begin position="205"/>
        <end position="229"/>
    </location>
</feature>
<evidence type="ECO:0000256" key="10">
    <source>
        <dbReference type="ARBA" id="ARBA00023310"/>
    </source>
</evidence>
<dbReference type="CDD" id="cd00310">
    <property type="entry name" value="ATP-synt_Fo_a_6"/>
    <property type="match status" value="1"/>
</dbReference>
<keyword evidence="4 11" id="KW-0138">CF(0)</keyword>